<dbReference type="Gene3D" id="3.90.226.10">
    <property type="entry name" value="2-enoyl-CoA Hydratase, Chain A, domain 1"/>
    <property type="match status" value="1"/>
</dbReference>
<accession>A0ABY4W5K6</accession>
<comment type="similarity">
    <text evidence="1">Belongs to the enoyl-CoA hydratase/isomerase family.</text>
</comment>
<dbReference type="PANTHER" id="PTHR11941">
    <property type="entry name" value="ENOYL-COA HYDRATASE-RELATED"/>
    <property type="match status" value="1"/>
</dbReference>
<dbReference type="Pfam" id="PF00378">
    <property type="entry name" value="ECH_1"/>
    <property type="match status" value="2"/>
</dbReference>
<reference evidence="3" key="1">
    <citation type="submission" date="2022-06" db="EMBL/GenBank/DDBJ databases">
        <title>Sneathiella actinostolidae sp. nov., isolated from a sea anemonein the Western Pacific Ocean.</title>
        <authorList>
            <person name="Wei M.J."/>
        </authorList>
    </citation>
    <scope>NUCLEOTIDE SEQUENCE</scope>
    <source>
        <strain evidence="3">PHK-P5</strain>
    </source>
</reference>
<dbReference type="PANTHER" id="PTHR11941:SF54">
    <property type="entry name" value="ENOYL-COA HYDRATASE, MITOCHONDRIAL"/>
    <property type="match status" value="1"/>
</dbReference>
<protein>
    <submittedName>
        <fullName evidence="3">Enoyl-CoA hydratase/isomerase family protein</fullName>
    </submittedName>
</protein>
<proteinExistence type="inferred from homology"/>
<dbReference type="InterPro" id="IPR014748">
    <property type="entry name" value="Enoyl-CoA_hydra_C"/>
</dbReference>
<keyword evidence="2" id="KW-0456">Lyase</keyword>
<name>A0ABY4W5K6_9PROT</name>
<dbReference type="InterPro" id="IPR001753">
    <property type="entry name" value="Enoyl-CoA_hydra/iso"/>
</dbReference>
<dbReference type="InterPro" id="IPR029045">
    <property type="entry name" value="ClpP/crotonase-like_dom_sf"/>
</dbReference>
<dbReference type="RefSeq" id="WP_251933455.1">
    <property type="nucleotide sequence ID" value="NZ_CP098747.1"/>
</dbReference>
<dbReference type="Proteomes" id="UP001056291">
    <property type="component" value="Chromosome"/>
</dbReference>
<evidence type="ECO:0000256" key="2">
    <source>
        <dbReference type="ARBA" id="ARBA00023239"/>
    </source>
</evidence>
<sequence length="249" mass="26394">MSVSTASTVTYESRDGVAILTLRGPKDLNILTHDMVDALRDCWHRFNASEDKVAILTGGGDKAFSVGANLADPPDLWKFVPGIGVAVEKPVIAAVNGICVGGAAVLVQFCDLCIMSEEAKFTYPEAKVGLSGGLITSLAARIPHKVAMEFIFGLADLDAARAYEVGLVNKVVPKAEVMDTAMAYALALRDSAPMVLSMVKRFVEEVLAKGPSERAGISLSQTRAVLESEDFAEGAAAFAEKRDPKFTGN</sequence>
<gene>
    <name evidence="3" type="ORF">NBZ79_15515</name>
</gene>
<keyword evidence="4" id="KW-1185">Reference proteome</keyword>
<evidence type="ECO:0000256" key="1">
    <source>
        <dbReference type="ARBA" id="ARBA00005254"/>
    </source>
</evidence>
<dbReference type="EMBL" id="CP098747">
    <property type="protein sequence ID" value="USG60574.1"/>
    <property type="molecule type" value="Genomic_DNA"/>
</dbReference>
<dbReference type="SUPFAM" id="SSF52096">
    <property type="entry name" value="ClpP/crotonase"/>
    <property type="match status" value="1"/>
</dbReference>
<dbReference type="CDD" id="cd06558">
    <property type="entry name" value="crotonase-like"/>
    <property type="match status" value="1"/>
</dbReference>
<evidence type="ECO:0000313" key="3">
    <source>
        <dbReference type="EMBL" id="USG60574.1"/>
    </source>
</evidence>
<evidence type="ECO:0000313" key="4">
    <source>
        <dbReference type="Proteomes" id="UP001056291"/>
    </source>
</evidence>
<dbReference type="Gene3D" id="1.10.12.10">
    <property type="entry name" value="Lyase 2-enoyl-coa Hydratase, Chain A, domain 2"/>
    <property type="match status" value="1"/>
</dbReference>
<organism evidence="3 4">
    <name type="scientific">Sneathiella marina</name>
    <dbReference type="NCBI Taxonomy" id="2950108"/>
    <lineage>
        <taxon>Bacteria</taxon>
        <taxon>Pseudomonadati</taxon>
        <taxon>Pseudomonadota</taxon>
        <taxon>Alphaproteobacteria</taxon>
        <taxon>Sneathiellales</taxon>
        <taxon>Sneathiellaceae</taxon>
        <taxon>Sneathiella</taxon>
    </lineage>
</organism>